<evidence type="ECO:0000313" key="3">
    <source>
        <dbReference type="Proteomes" id="UP001287356"/>
    </source>
</evidence>
<dbReference type="EMBL" id="JAULSN010000008">
    <property type="protein sequence ID" value="KAK3366206.1"/>
    <property type="molecule type" value="Genomic_DNA"/>
</dbReference>
<protein>
    <recommendedName>
        <fullName evidence="1">Transcription initiation factor IIA gamma subunit N-terminal domain-containing protein</fullName>
    </recommendedName>
</protein>
<evidence type="ECO:0000313" key="2">
    <source>
        <dbReference type="EMBL" id="KAK3366206.1"/>
    </source>
</evidence>
<feature type="domain" description="Transcription initiation factor IIA gamma subunit N-terminal" evidence="1">
    <location>
        <begin position="7"/>
        <end position="46"/>
    </location>
</feature>
<reference evidence="2" key="1">
    <citation type="journal article" date="2023" name="Mol. Phylogenet. Evol.">
        <title>Genome-scale phylogeny and comparative genomics of the fungal order Sordariales.</title>
        <authorList>
            <person name="Hensen N."/>
            <person name="Bonometti L."/>
            <person name="Westerberg I."/>
            <person name="Brannstrom I.O."/>
            <person name="Guillou S."/>
            <person name="Cros-Aarteil S."/>
            <person name="Calhoun S."/>
            <person name="Haridas S."/>
            <person name="Kuo A."/>
            <person name="Mondo S."/>
            <person name="Pangilinan J."/>
            <person name="Riley R."/>
            <person name="LaButti K."/>
            <person name="Andreopoulos B."/>
            <person name="Lipzen A."/>
            <person name="Chen C."/>
            <person name="Yan M."/>
            <person name="Daum C."/>
            <person name="Ng V."/>
            <person name="Clum A."/>
            <person name="Steindorff A."/>
            <person name="Ohm R.A."/>
            <person name="Martin F."/>
            <person name="Silar P."/>
            <person name="Natvig D.O."/>
            <person name="Lalanne C."/>
            <person name="Gautier V."/>
            <person name="Ament-Velasquez S.L."/>
            <person name="Kruys A."/>
            <person name="Hutchinson M.I."/>
            <person name="Powell A.J."/>
            <person name="Barry K."/>
            <person name="Miller A.N."/>
            <person name="Grigoriev I.V."/>
            <person name="Debuchy R."/>
            <person name="Gladieux P."/>
            <person name="Hiltunen Thoren M."/>
            <person name="Johannesson H."/>
        </authorList>
    </citation>
    <scope>NUCLEOTIDE SEQUENCE</scope>
    <source>
        <strain evidence="2">CBS 958.72</strain>
    </source>
</reference>
<comment type="caution">
    <text evidence="2">The sequence shown here is derived from an EMBL/GenBank/DDBJ whole genome shotgun (WGS) entry which is preliminary data.</text>
</comment>
<dbReference type="SUPFAM" id="SSF47396">
    <property type="entry name" value="Transcription factor IIA (TFIIA), alpha-helical domain"/>
    <property type="match status" value="1"/>
</dbReference>
<proteinExistence type="predicted"/>
<gene>
    <name evidence="2" type="ORF">B0T24DRAFT_638236</name>
</gene>
<dbReference type="Proteomes" id="UP001287356">
    <property type="component" value="Unassembled WGS sequence"/>
</dbReference>
<dbReference type="Pfam" id="PF02268">
    <property type="entry name" value="TFIIA_gamma_N"/>
    <property type="match status" value="1"/>
</dbReference>
<dbReference type="Gene3D" id="1.10.287.190">
    <property type="entry name" value="Transcription factor IIA gamma subunit, alpha-helical domain"/>
    <property type="match status" value="1"/>
</dbReference>
<keyword evidence="3" id="KW-1185">Reference proteome</keyword>
<accession>A0AAE0N0C5</accession>
<sequence>MPPPPSVYRFGSLGKALSEKINELVETKKLAPELGNFVMKQYDKVTHGQIGKLIKGGDDGGSSDEPDMTVIAALENCHSVDHVFTLLLKDVVLTMKDGEEIKLDWLQVGAMPVNRQL</sequence>
<evidence type="ECO:0000259" key="1">
    <source>
        <dbReference type="Pfam" id="PF02268"/>
    </source>
</evidence>
<organism evidence="2 3">
    <name type="scientific">Lasiosphaeria ovina</name>
    <dbReference type="NCBI Taxonomy" id="92902"/>
    <lineage>
        <taxon>Eukaryota</taxon>
        <taxon>Fungi</taxon>
        <taxon>Dikarya</taxon>
        <taxon>Ascomycota</taxon>
        <taxon>Pezizomycotina</taxon>
        <taxon>Sordariomycetes</taxon>
        <taxon>Sordariomycetidae</taxon>
        <taxon>Sordariales</taxon>
        <taxon>Lasiosphaeriaceae</taxon>
        <taxon>Lasiosphaeria</taxon>
    </lineage>
</organism>
<dbReference type="GO" id="GO:0005672">
    <property type="term" value="C:transcription factor TFIIA complex"/>
    <property type="evidence" value="ECO:0007669"/>
    <property type="project" value="InterPro"/>
</dbReference>
<name>A0AAE0N0C5_9PEZI</name>
<dbReference type="AlphaFoldDB" id="A0AAE0N0C5"/>
<reference evidence="2" key="2">
    <citation type="submission" date="2023-06" db="EMBL/GenBank/DDBJ databases">
        <authorList>
            <consortium name="Lawrence Berkeley National Laboratory"/>
            <person name="Haridas S."/>
            <person name="Hensen N."/>
            <person name="Bonometti L."/>
            <person name="Westerberg I."/>
            <person name="Brannstrom I.O."/>
            <person name="Guillou S."/>
            <person name="Cros-Aarteil S."/>
            <person name="Calhoun S."/>
            <person name="Kuo A."/>
            <person name="Mondo S."/>
            <person name="Pangilinan J."/>
            <person name="Riley R."/>
            <person name="Labutti K."/>
            <person name="Andreopoulos B."/>
            <person name="Lipzen A."/>
            <person name="Chen C."/>
            <person name="Yanf M."/>
            <person name="Daum C."/>
            <person name="Ng V."/>
            <person name="Clum A."/>
            <person name="Steindorff A."/>
            <person name="Ohm R."/>
            <person name="Martin F."/>
            <person name="Silar P."/>
            <person name="Natvig D."/>
            <person name="Lalanne C."/>
            <person name="Gautier V."/>
            <person name="Ament-Velasquez S.L."/>
            <person name="Kruys A."/>
            <person name="Hutchinson M.I."/>
            <person name="Powell A.J."/>
            <person name="Barry K."/>
            <person name="Miller A.N."/>
            <person name="Grigoriev I.V."/>
            <person name="Debuchy R."/>
            <person name="Gladieux P."/>
            <person name="Thoren M.H."/>
            <person name="Johannesson H."/>
        </authorList>
    </citation>
    <scope>NUCLEOTIDE SEQUENCE</scope>
    <source>
        <strain evidence="2">CBS 958.72</strain>
    </source>
</reference>
<dbReference type="InterPro" id="IPR009083">
    <property type="entry name" value="TFIIA_a-hlx"/>
</dbReference>
<dbReference type="GO" id="GO:0006367">
    <property type="term" value="P:transcription initiation at RNA polymerase II promoter"/>
    <property type="evidence" value="ECO:0007669"/>
    <property type="project" value="InterPro"/>
</dbReference>
<dbReference type="InterPro" id="IPR015872">
    <property type="entry name" value="TFIIA_gsu_N"/>
</dbReference>